<reference evidence="2 3" key="1">
    <citation type="submission" date="2018-01" db="EMBL/GenBank/DDBJ databases">
        <title>Draft genome of the strawberry crown rot pathogen Phytophthora cactorum.</title>
        <authorList>
            <person name="Armitage A.D."/>
            <person name="Lysoe E."/>
            <person name="Nellist C.F."/>
            <person name="Harrison R.J."/>
            <person name="Brurberg M.B."/>
        </authorList>
    </citation>
    <scope>NUCLEOTIDE SEQUENCE [LARGE SCALE GENOMIC DNA]</scope>
    <source>
        <strain evidence="2 3">10300</strain>
    </source>
</reference>
<protein>
    <submittedName>
        <fullName evidence="2">Uncharacterized protein</fullName>
    </submittedName>
</protein>
<dbReference type="AlphaFoldDB" id="A0A329SIE3"/>
<sequence>MGEALHEYTTLLNLEVIRLKLAKKPELVMRKETKHCGLWWSGWDFL</sequence>
<reference evidence="1" key="2">
    <citation type="submission" date="2018-10" db="EMBL/GenBank/DDBJ databases">
        <title>Effector identification in a new, highly contiguous assembly of the strawberry crown rot pathogen Phytophthora cactorum.</title>
        <authorList>
            <person name="Armitage A.D."/>
            <person name="Nellist C.F."/>
            <person name="Bates H."/>
            <person name="Vickerstaff R.J."/>
            <person name="Harrison R.J."/>
        </authorList>
    </citation>
    <scope>NUCLEOTIDE SEQUENCE</scope>
    <source>
        <strain evidence="1">4040</strain>
    </source>
</reference>
<name>A0A329SIE3_9STRA</name>
<dbReference type="Proteomes" id="UP000736787">
    <property type="component" value="Unassembled WGS sequence"/>
</dbReference>
<dbReference type="EMBL" id="RCMK01000855">
    <property type="protein sequence ID" value="KAG2909951.1"/>
    <property type="molecule type" value="Genomic_DNA"/>
</dbReference>
<evidence type="ECO:0000313" key="1">
    <source>
        <dbReference type="EMBL" id="KAG2909951.1"/>
    </source>
</evidence>
<keyword evidence="3" id="KW-1185">Reference proteome</keyword>
<evidence type="ECO:0000313" key="3">
    <source>
        <dbReference type="Proteomes" id="UP000251314"/>
    </source>
</evidence>
<accession>A0A329SIE3</accession>
<dbReference type="EMBL" id="MJFZ01000168">
    <property type="protein sequence ID" value="RAW35448.1"/>
    <property type="molecule type" value="Genomic_DNA"/>
</dbReference>
<proteinExistence type="predicted"/>
<organism evidence="2 3">
    <name type="scientific">Phytophthora cactorum</name>
    <dbReference type="NCBI Taxonomy" id="29920"/>
    <lineage>
        <taxon>Eukaryota</taxon>
        <taxon>Sar</taxon>
        <taxon>Stramenopiles</taxon>
        <taxon>Oomycota</taxon>
        <taxon>Peronosporomycetes</taxon>
        <taxon>Peronosporales</taxon>
        <taxon>Peronosporaceae</taxon>
        <taxon>Phytophthora</taxon>
    </lineage>
</organism>
<gene>
    <name evidence="2" type="ORF">PC110_g8251</name>
    <name evidence="1" type="ORF">PC117_g19532</name>
</gene>
<dbReference type="VEuPathDB" id="FungiDB:PC110_g8251"/>
<comment type="caution">
    <text evidence="2">The sequence shown here is derived from an EMBL/GenBank/DDBJ whole genome shotgun (WGS) entry which is preliminary data.</text>
</comment>
<dbReference type="Proteomes" id="UP000251314">
    <property type="component" value="Unassembled WGS sequence"/>
</dbReference>
<evidence type="ECO:0000313" key="2">
    <source>
        <dbReference type="EMBL" id="RAW35448.1"/>
    </source>
</evidence>